<accession>A0A7Z0A9L3</accession>
<protein>
    <recommendedName>
        <fullName evidence="5">DUF3311 domain-containing protein</fullName>
    </recommendedName>
</protein>
<evidence type="ECO:0008006" key="5">
    <source>
        <dbReference type="Google" id="ProtNLM"/>
    </source>
</evidence>
<proteinExistence type="predicted"/>
<feature type="transmembrane region" description="Helical" evidence="2">
    <location>
        <begin position="68"/>
        <end position="92"/>
    </location>
</feature>
<evidence type="ECO:0000313" key="3">
    <source>
        <dbReference type="EMBL" id="NYI66857.1"/>
    </source>
</evidence>
<reference evidence="3 4" key="1">
    <citation type="submission" date="2020-07" db="EMBL/GenBank/DDBJ databases">
        <title>Sequencing the genomes of 1000 actinobacteria strains.</title>
        <authorList>
            <person name="Klenk H.-P."/>
        </authorList>
    </citation>
    <scope>NUCLEOTIDE SEQUENCE [LARGE SCALE GENOMIC DNA]</scope>
    <source>
        <strain evidence="3 4">DSM 26341</strain>
    </source>
</reference>
<organism evidence="3 4">
    <name type="scientific">Spelaeicoccus albus</name>
    <dbReference type="NCBI Taxonomy" id="1280376"/>
    <lineage>
        <taxon>Bacteria</taxon>
        <taxon>Bacillati</taxon>
        <taxon>Actinomycetota</taxon>
        <taxon>Actinomycetes</taxon>
        <taxon>Micrococcales</taxon>
        <taxon>Brevibacteriaceae</taxon>
        <taxon>Spelaeicoccus</taxon>
    </lineage>
</organism>
<dbReference type="AlphaFoldDB" id="A0A7Z0A9L3"/>
<name>A0A7Z0A9L3_9MICO</name>
<feature type="transmembrane region" description="Helical" evidence="2">
    <location>
        <begin position="44"/>
        <end position="62"/>
    </location>
</feature>
<evidence type="ECO:0000256" key="2">
    <source>
        <dbReference type="SAM" id="Phobius"/>
    </source>
</evidence>
<dbReference type="Pfam" id="PF11755">
    <property type="entry name" value="DUF3311"/>
    <property type="match status" value="1"/>
</dbReference>
<sequence length="126" mass="13595">MINDDQSPKPGEPARPAENGGAPGEPASGKLEHAFAHIRPKRPALWLLVIPTILYLLTPVVANSIHPILLGMPFIVFYTVVVTVLTWAIIWLTARIDPIYRAGAVEPVPADIAFGEAPAEDKEAGR</sequence>
<keyword evidence="2" id="KW-1133">Transmembrane helix</keyword>
<comment type="caution">
    <text evidence="3">The sequence shown here is derived from an EMBL/GenBank/DDBJ whole genome shotgun (WGS) entry which is preliminary data.</text>
</comment>
<keyword evidence="2" id="KW-0812">Transmembrane</keyword>
<dbReference type="EMBL" id="JACBZP010000001">
    <property type="protein sequence ID" value="NYI66857.1"/>
    <property type="molecule type" value="Genomic_DNA"/>
</dbReference>
<evidence type="ECO:0000256" key="1">
    <source>
        <dbReference type="SAM" id="MobiDB-lite"/>
    </source>
</evidence>
<gene>
    <name evidence="3" type="ORF">BJY26_001163</name>
</gene>
<keyword evidence="4" id="KW-1185">Reference proteome</keyword>
<dbReference type="Proteomes" id="UP000539111">
    <property type="component" value="Unassembled WGS sequence"/>
</dbReference>
<feature type="region of interest" description="Disordered" evidence="1">
    <location>
        <begin position="1"/>
        <end position="29"/>
    </location>
</feature>
<dbReference type="InterPro" id="IPR021741">
    <property type="entry name" value="DUF3311"/>
</dbReference>
<evidence type="ECO:0000313" key="4">
    <source>
        <dbReference type="Proteomes" id="UP000539111"/>
    </source>
</evidence>
<dbReference type="RefSeq" id="WP_179426482.1">
    <property type="nucleotide sequence ID" value="NZ_JACBZP010000001.1"/>
</dbReference>
<keyword evidence="2" id="KW-0472">Membrane</keyword>